<keyword evidence="3" id="KW-1185">Reference proteome</keyword>
<sequence>MTSSEPGVLMGRYKIVNAAARGSILLLLHRDADMNCSKQIVRLLLCGVCFVAALVSALPDSGYVPLPGPGLSYGGIPYGSMSGNVAEYFRNINTPSSGRSANLESNNNLGYKPIEQWLR</sequence>
<dbReference type="GeneID" id="101745178"/>
<organism evidence="2 3">
    <name type="scientific">Bombyx mori</name>
    <name type="common">Silk moth</name>
    <dbReference type="NCBI Taxonomy" id="7091"/>
    <lineage>
        <taxon>Eukaryota</taxon>
        <taxon>Metazoa</taxon>
        <taxon>Ecdysozoa</taxon>
        <taxon>Arthropoda</taxon>
        <taxon>Hexapoda</taxon>
        <taxon>Insecta</taxon>
        <taxon>Pterygota</taxon>
        <taxon>Neoptera</taxon>
        <taxon>Endopterygota</taxon>
        <taxon>Lepidoptera</taxon>
        <taxon>Glossata</taxon>
        <taxon>Ditrysia</taxon>
        <taxon>Bombycoidea</taxon>
        <taxon>Bombycidae</taxon>
        <taxon>Bombycinae</taxon>
        <taxon>Bombyx</taxon>
    </lineage>
</organism>
<reference evidence="2" key="2">
    <citation type="submission" date="2022-06" db="UniProtKB">
        <authorList>
            <consortium name="EnsemblMetazoa"/>
        </authorList>
    </citation>
    <scope>IDENTIFICATION</scope>
    <source>
        <strain evidence="2">p50T (Dazao)</strain>
    </source>
</reference>
<accession>A0A8R1WFL5</accession>
<feature type="transmembrane region" description="Helical" evidence="1">
    <location>
        <begin position="40"/>
        <end position="58"/>
    </location>
</feature>
<evidence type="ECO:0000313" key="3">
    <source>
        <dbReference type="Proteomes" id="UP000005204"/>
    </source>
</evidence>
<keyword evidence="1" id="KW-0812">Transmembrane</keyword>
<proteinExistence type="predicted"/>
<evidence type="ECO:0000313" key="2">
    <source>
        <dbReference type="EnsemblMetazoa" id="XP_004924313.2"/>
    </source>
</evidence>
<dbReference type="Proteomes" id="UP000005204">
    <property type="component" value="Unassembled WGS sequence"/>
</dbReference>
<keyword evidence="1" id="KW-0472">Membrane</keyword>
<name>A0A8R1WFL5_BOMMO</name>
<reference evidence="3" key="1">
    <citation type="journal article" date="2008" name="Insect Biochem. Mol. Biol.">
        <title>The genome of a lepidopteran model insect, the silkworm Bombyx mori.</title>
        <authorList>
            <consortium name="International Silkworm Genome Consortium"/>
        </authorList>
    </citation>
    <scope>NUCLEOTIDE SEQUENCE [LARGE SCALE GENOMIC DNA]</scope>
    <source>
        <strain evidence="3">p50T</strain>
    </source>
</reference>
<keyword evidence="1" id="KW-1133">Transmembrane helix</keyword>
<protein>
    <submittedName>
        <fullName evidence="2">Uncharacterized protein</fullName>
    </submittedName>
</protein>
<dbReference type="RefSeq" id="XP_004924313.2">
    <property type="nucleotide sequence ID" value="XM_004924256.3"/>
</dbReference>
<dbReference type="KEGG" id="bmor:101745178"/>
<evidence type="ECO:0000256" key="1">
    <source>
        <dbReference type="SAM" id="Phobius"/>
    </source>
</evidence>
<dbReference type="EnsemblMetazoa" id="XM_004924256.2">
    <property type="protein sequence ID" value="XP_004924313.2"/>
    <property type="gene ID" value="LOC101745178"/>
</dbReference>
<dbReference type="AlphaFoldDB" id="A0A8R1WFL5"/>